<dbReference type="AlphaFoldDB" id="A0A0W0FZ89"/>
<comment type="caution">
    <text evidence="1">The sequence shown here is derived from an EMBL/GenBank/DDBJ whole genome shotgun (WGS) entry which is preliminary data.</text>
</comment>
<evidence type="ECO:0000313" key="1">
    <source>
        <dbReference type="EMBL" id="KTB41631.1"/>
    </source>
</evidence>
<organism evidence="1 2">
    <name type="scientific">Moniliophthora roreri</name>
    <name type="common">Frosty pod rot fungus</name>
    <name type="synonym">Monilia roreri</name>
    <dbReference type="NCBI Taxonomy" id="221103"/>
    <lineage>
        <taxon>Eukaryota</taxon>
        <taxon>Fungi</taxon>
        <taxon>Dikarya</taxon>
        <taxon>Basidiomycota</taxon>
        <taxon>Agaricomycotina</taxon>
        <taxon>Agaricomycetes</taxon>
        <taxon>Agaricomycetidae</taxon>
        <taxon>Agaricales</taxon>
        <taxon>Marasmiineae</taxon>
        <taxon>Marasmiaceae</taxon>
        <taxon>Moniliophthora</taxon>
    </lineage>
</organism>
<reference evidence="1 2" key="1">
    <citation type="submission" date="2015-12" db="EMBL/GenBank/DDBJ databases">
        <title>Draft genome sequence of Moniliophthora roreri, the causal agent of frosty pod rot of cacao.</title>
        <authorList>
            <person name="Aime M.C."/>
            <person name="Diaz-Valderrama J.R."/>
            <person name="Kijpornyongpan T."/>
            <person name="Phillips-Mora W."/>
        </authorList>
    </citation>
    <scope>NUCLEOTIDE SEQUENCE [LARGE SCALE GENOMIC DNA]</scope>
    <source>
        <strain evidence="1 2">MCA 2952</strain>
    </source>
</reference>
<name>A0A0W0FZ89_MONRR</name>
<dbReference type="SUPFAM" id="SSF81383">
    <property type="entry name" value="F-box domain"/>
    <property type="match status" value="1"/>
</dbReference>
<gene>
    <name evidence="1" type="ORF">WG66_5780</name>
</gene>
<dbReference type="Proteomes" id="UP000054988">
    <property type="component" value="Unassembled WGS sequence"/>
</dbReference>
<evidence type="ECO:0000313" key="2">
    <source>
        <dbReference type="Proteomes" id="UP000054988"/>
    </source>
</evidence>
<dbReference type="EMBL" id="LATX01001438">
    <property type="protein sequence ID" value="KTB41631.1"/>
    <property type="molecule type" value="Genomic_DNA"/>
</dbReference>
<proteinExistence type="predicted"/>
<accession>A0A0W0FZ89</accession>
<dbReference type="InterPro" id="IPR036047">
    <property type="entry name" value="F-box-like_dom_sf"/>
</dbReference>
<sequence length="526" mass="58383">MSVDQAIHVVETTTTSAFYSTFRSIIPSGRTTTVDLPPDELLDGLPLWHRRNKPLPVTPKPSKANLRRVQTTCGSRSDGQSRYIQKRPASAYEVRNLFPLQLDVEILEHILCFLDNKTLAVIARTCKAISPLAYQALYTTVVLKSPSHHTRLQRPHVMKRYNCLIYTLHHSDQARAALRHLSLESSTETPLHAYDFLRKIQLLVSLSVHVAPPVFGVVYDAIKASEHLMTTILRCPALRTLCTFIHMGHDSLFSDTSRLSHFLSRTPELSRLSIILPNQLGPLESSSPTFPPTRALRYATIISPKFDGTLISLLRAISRSIVSLELLVVHAITKPAEASSALYSLGTGLKYLSFHASTPPADYRFLDSLPCHLQGLRALYLSRGTCTSAILDNLHRAKGLKYLAFAGCLPDVVEERKVVELLSSSRAGTSTGQSLKEVECNKHGGRTRSLKPKLRQLVLYPLVNQAGDAQLCLDSPLFDACKRAGVKLILQPRAPAQFSYVGFGDLSREVSHGSLPKPVWRSREGF</sequence>
<evidence type="ECO:0008006" key="3">
    <source>
        <dbReference type="Google" id="ProtNLM"/>
    </source>
</evidence>
<protein>
    <recommendedName>
        <fullName evidence="3">F-box domain-containing protein</fullName>
    </recommendedName>
</protein>